<gene>
    <name evidence="1" type="ORF">HPB49_022141</name>
</gene>
<name>A0ACB8D8B5_DERSI</name>
<comment type="caution">
    <text evidence="1">The sequence shown here is derived from an EMBL/GenBank/DDBJ whole genome shotgun (WGS) entry which is preliminary data.</text>
</comment>
<evidence type="ECO:0000313" key="1">
    <source>
        <dbReference type="EMBL" id="KAH7960667.1"/>
    </source>
</evidence>
<organism evidence="1 2">
    <name type="scientific">Dermacentor silvarum</name>
    <name type="common">Tick</name>
    <dbReference type="NCBI Taxonomy" id="543639"/>
    <lineage>
        <taxon>Eukaryota</taxon>
        <taxon>Metazoa</taxon>
        <taxon>Ecdysozoa</taxon>
        <taxon>Arthropoda</taxon>
        <taxon>Chelicerata</taxon>
        <taxon>Arachnida</taxon>
        <taxon>Acari</taxon>
        <taxon>Parasitiformes</taxon>
        <taxon>Ixodida</taxon>
        <taxon>Ixodoidea</taxon>
        <taxon>Ixodidae</taxon>
        <taxon>Rhipicephalinae</taxon>
        <taxon>Dermacentor</taxon>
    </lineage>
</organism>
<dbReference type="Proteomes" id="UP000821865">
    <property type="component" value="Chromosome 3"/>
</dbReference>
<accession>A0ACB8D8B5</accession>
<sequence length="354" mass="41312">MNPVWVRALSGRLGSRGRAFLVRVIWFVLGFVFALWCSYDIAARSAREAEGTASDWWGKEGDTFLFVAILSSHKTEHLRHAARGTWLKLAAASEQRVVYKFFVGAHRTPPQWVENLKRESLRFDDIVILDDAEDSYEELTSKLVSSLKWIVGHYYFDFVLKLDDDSFARVDVVANELAKWKEERPDRELYWGYFAGNAPVFKTGKWAERTWYLRDGYYLPYARGGGYVLPQSAARFIATLACVAFDHYFSEDAAVGVWTAPLRLDRKHDRRFDTEYRSRGCFNSYLVTHKQTATMMYEKYRNLLQNGVMCQREVRSRLSYEYNWSAPPSKCCIRNITDATLGRRPRFHWHHSQL</sequence>
<keyword evidence="2" id="KW-1185">Reference proteome</keyword>
<proteinExistence type="predicted"/>
<evidence type="ECO:0000313" key="2">
    <source>
        <dbReference type="Proteomes" id="UP000821865"/>
    </source>
</evidence>
<protein>
    <submittedName>
        <fullName evidence="1">Uncharacterized protein</fullName>
    </submittedName>
</protein>
<reference evidence="1" key="1">
    <citation type="submission" date="2020-05" db="EMBL/GenBank/DDBJ databases">
        <title>Large-scale comparative analyses of tick genomes elucidate their genetic diversity and vector capacities.</title>
        <authorList>
            <person name="Jia N."/>
            <person name="Wang J."/>
            <person name="Shi W."/>
            <person name="Du L."/>
            <person name="Sun Y."/>
            <person name="Zhan W."/>
            <person name="Jiang J."/>
            <person name="Wang Q."/>
            <person name="Zhang B."/>
            <person name="Ji P."/>
            <person name="Sakyi L.B."/>
            <person name="Cui X."/>
            <person name="Yuan T."/>
            <person name="Jiang B."/>
            <person name="Yang W."/>
            <person name="Lam T.T.-Y."/>
            <person name="Chang Q."/>
            <person name="Ding S."/>
            <person name="Wang X."/>
            <person name="Zhu J."/>
            <person name="Ruan X."/>
            <person name="Zhao L."/>
            <person name="Wei J."/>
            <person name="Que T."/>
            <person name="Du C."/>
            <person name="Cheng J."/>
            <person name="Dai P."/>
            <person name="Han X."/>
            <person name="Huang E."/>
            <person name="Gao Y."/>
            <person name="Liu J."/>
            <person name="Shao H."/>
            <person name="Ye R."/>
            <person name="Li L."/>
            <person name="Wei W."/>
            <person name="Wang X."/>
            <person name="Wang C."/>
            <person name="Yang T."/>
            <person name="Huo Q."/>
            <person name="Li W."/>
            <person name="Guo W."/>
            <person name="Chen H."/>
            <person name="Zhou L."/>
            <person name="Ni X."/>
            <person name="Tian J."/>
            <person name="Zhou Y."/>
            <person name="Sheng Y."/>
            <person name="Liu T."/>
            <person name="Pan Y."/>
            <person name="Xia L."/>
            <person name="Li J."/>
            <person name="Zhao F."/>
            <person name="Cao W."/>
        </authorList>
    </citation>
    <scope>NUCLEOTIDE SEQUENCE</scope>
    <source>
        <strain evidence="1">Dsil-2018</strain>
    </source>
</reference>
<dbReference type="EMBL" id="CM023472">
    <property type="protein sequence ID" value="KAH7960667.1"/>
    <property type="molecule type" value="Genomic_DNA"/>
</dbReference>